<proteinExistence type="predicted"/>
<evidence type="ECO:0000313" key="2">
    <source>
        <dbReference type="Proteomes" id="UP000000724"/>
    </source>
</evidence>
<name>B6GWS5_PENRW</name>
<dbReference type="OrthoDB" id="10580997at2759"/>
<protein>
    <submittedName>
        <fullName evidence="1">Uncharacterized protein</fullName>
    </submittedName>
</protein>
<sequence>MVFKRRTEKWEVIEEWRKDEKWEWRGTAAQSGRRVKDKQFNDLDFSPFSIYGHVTSLRLSTDTIPIIQPHTSECASVNEPLRTYGICWYREGGNSGDSTRNNKIGPVA</sequence>
<evidence type="ECO:0000313" key="1">
    <source>
        <dbReference type="EMBL" id="CAP80359.1"/>
    </source>
</evidence>
<dbReference type="HOGENOM" id="CLU_2237500_0_0_1"/>
<organism evidence="1 2">
    <name type="scientific">Penicillium rubens (strain ATCC 28089 / DSM 1075 / NRRL 1951 / Wisconsin 54-1255)</name>
    <name type="common">Penicillium chrysogenum</name>
    <dbReference type="NCBI Taxonomy" id="500485"/>
    <lineage>
        <taxon>Eukaryota</taxon>
        <taxon>Fungi</taxon>
        <taxon>Dikarya</taxon>
        <taxon>Ascomycota</taxon>
        <taxon>Pezizomycotina</taxon>
        <taxon>Eurotiomycetes</taxon>
        <taxon>Eurotiomycetidae</taxon>
        <taxon>Eurotiales</taxon>
        <taxon>Aspergillaceae</taxon>
        <taxon>Penicillium</taxon>
        <taxon>Penicillium chrysogenum species complex</taxon>
    </lineage>
</organism>
<accession>B6GWS5</accession>
<dbReference type="EMBL" id="AM920427">
    <property type="protein sequence ID" value="CAP80359.1"/>
    <property type="molecule type" value="Genomic_DNA"/>
</dbReference>
<keyword evidence="2" id="KW-1185">Reference proteome</keyword>
<dbReference type="VEuPathDB" id="FungiDB:PCH_Pc12g07320"/>
<reference evidence="1 2" key="1">
    <citation type="journal article" date="2008" name="Nat. Biotechnol.">
        <title>Genome sequencing and analysis of the filamentous fungus Penicillium chrysogenum.</title>
        <authorList>
            <person name="van den Berg M.A."/>
            <person name="Albang R."/>
            <person name="Albermann K."/>
            <person name="Badger J.H."/>
            <person name="Daran J.-M."/>
            <person name="Driessen A.J.M."/>
            <person name="Garcia-Estrada C."/>
            <person name="Fedorova N.D."/>
            <person name="Harris D.M."/>
            <person name="Heijne W.H.M."/>
            <person name="Joardar V.S."/>
            <person name="Kiel J.A.K.W."/>
            <person name="Kovalchuk A."/>
            <person name="Martin J.F."/>
            <person name="Nierman W.C."/>
            <person name="Nijland J.G."/>
            <person name="Pronk J.T."/>
            <person name="Roubos J.A."/>
            <person name="van der Klei I.J."/>
            <person name="van Peij N.N.M.E."/>
            <person name="Veenhuis M."/>
            <person name="von Doehren H."/>
            <person name="Wagner C."/>
            <person name="Wortman J.R."/>
            <person name="Bovenberg R.A.L."/>
        </authorList>
    </citation>
    <scope>NUCLEOTIDE SEQUENCE [LARGE SCALE GENOMIC DNA]</scope>
    <source>
        <strain evidence="2">ATCC 28089 / DSM 1075 / NRRL 1951 / Wisconsin 54-1255</strain>
    </source>
</reference>
<dbReference type="AlphaFoldDB" id="B6GWS5"/>
<gene>
    <name evidence="1" type="ORF">Pc12g07320</name>
    <name evidence="1" type="ORF">PCH_Pc12g07320</name>
</gene>
<dbReference type="Proteomes" id="UP000000724">
    <property type="component" value="Contig Pc00c12"/>
</dbReference>